<comment type="caution">
    <text evidence="1">The sequence shown here is derived from an EMBL/GenBank/DDBJ whole genome shotgun (WGS) entry which is preliminary data.</text>
</comment>
<organism evidence="1 2">
    <name type="scientific">Eretmocerus hayati</name>
    <dbReference type="NCBI Taxonomy" id="131215"/>
    <lineage>
        <taxon>Eukaryota</taxon>
        <taxon>Metazoa</taxon>
        <taxon>Ecdysozoa</taxon>
        <taxon>Arthropoda</taxon>
        <taxon>Hexapoda</taxon>
        <taxon>Insecta</taxon>
        <taxon>Pterygota</taxon>
        <taxon>Neoptera</taxon>
        <taxon>Endopterygota</taxon>
        <taxon>Hymenoptera</taxon>
        <taxon>Apocrita</taxon>
        <taxon>Proctotrupomorpha</taxon>
        <taxon>Chalcidoidea</taxon>
        <taxon>Aphelinidae</taxon>
        <taxon>Aphelininae</taxon>
        <taxon>Eretmocerus</taxon>
    </lineage>
</organism>
<keyword evidence="2" id="KW-1185">Reference proteome</keyword>
<protein>
    <submittedName>
        <fullName evidence="1">Uncharacterized protein</fullName>
    </submittedName>
</protein>
<sequence>MVSFEELKDRFVQFSLEMYNVHDMPRSAVEHCLLKVHGLLSETVIPYYKDKVKDIIIDKCSIDTVGEVDLLFSQNDLPLGGLLTEHSRIKAYKETRGFFEPEKFIIGDESLFVIKSRDIIEVEKIPRHMIIIPIKESLKKILETPGLMEMIDKQRIELYNDNHTISNVQQTEQWKKMLRENPDQETVLPIDPFIDDADMRNGMGSAAGSQKITGAFLSLPFLPKHMANKNACIVVLAIFYARFLSLFGTRAVYQRIIDDLNELIRDGLEIVTNRGIRKIHFRVTKLLGDNLALNQALGFPCSFSSVGDFLRYCRICLATNKLCKVMCTPDPKLARTVENYDQLARKPLVVSGLREIGVFNEIEGFHVAKNKWADLMHDLNLGVIPYTLGCILTALIFDFKCFNLDDLNKAIDRFDFGSEKNKPRHLILDHSKKSSNSDEPRKRIKLKQSASEALCLARYLGLVIGHRVPLCNEHWHLYLVLRKIIDILTAPSYTKPDLYYLRELIRMHNSKYFRLYGYLKPKMHFLLHYVELLILHGPLINSWSMPFERKNKELRSIAVNTSSSVNIPYTLAFRVQIDFCDIQEKIQKLMPTLQLGPVSHLFDNELSRFENLRHIFENPHQILRSVTFYNKEYKHDSILLIRVDENGPVFGQIHKIYSANNKVYFLFRKIKTFYFYEHYHAYLVEVTDILSDFINVELLPPLVQCCLVKKDDYEYIATRHRI</sequence>
<reference evidence="1" key="1">
    <citation type="submission" date="2023-04" db="EMBL/GenBank/DDBJ databases">
        <title>A chromosome-level genome assembly of the parasitoid wasp Eretmocerus hayati.</title>
        <authorList>
            <person name="Zhong Y."/>
            <person name="Liu S."/>
            <person name="Liu Y."/>
        </authorList>
    </citation>
    <scope>NUCLEOTIDE SEQUENCE</scope>
    <source>
        <strain evidence="1">ZJU_SS_LIU_2023</strain>
    </source>
</reference>
<evidence type="ECO:0000313" key="2">
    <source>
        <dbReference type="Proteomes" id="UP001239111"/>
    </source>
</evidence>
<dbReference type="Proteomes" id="UP001239111">
    <property type="component" value="Chromosome 4"/>
</dbReference>
<proteinExistence type="predicted"/>
<dbReference type="EMBL" id="CM056744">
    <property type="protein sequence ID" value="KAJ8664663.1"/>
    <property type="molecule type" value="Genomic_DNA"/>
</dbReference>
<name>A0ACC2N106_9HYME</name>
<evidence type="ECO:0000313" key="1">
    <source>
        <dbReference type="EMBL" id="KAJ8664663.1"/>
    </source>
</evidence>
<gene>
    <name evidence="1" type="ORF">QAD02_006325</name>
</gene>
<accession>A0ACC2N106</accession>